<dbReference type="RefSeq" id="XP_003955390.1">
    <property type="nucleotide sequence ID" value="XM_003955341.1"/>
</dbReference>
<reference evidence="1 2" key="1">
    <citation type="journal article" date="2011" name="Proc. Natl. Acad. Sci. U.S.A.">
        <title>Evolutionary erosion of yeast sex chromosomes by mating-type switching accidents.</title>
        <authorList>
            <person name="Gordon J.L."/>
            <person name="Armisen D."/>
            <person name="Proux-Wera E."/>
            <person name="Oheigeartaigh S.S."/>
            <person name="Byrne K.P."/>
            <person name="Wolfe K.H."/>
        </authorList>
    </citation>
    <scope>NUCLEOTIDE SEQUENCE [LARGE SCALE GENOMIC DNA]</scope>
    <source>
        <strain evidence="2">ATCC 22294 / BCRC 22015 / CBS 2517 / CECT 1963 / NBRC 1671 / NRRL Y-8276</strain>
    </source>
</reference>
<dbReference type="InParanoid" id="H2APF5"/>
<dbReference type="InterPro" id="IPR013241">
    <property type="entry name" value="RNase_P_Pop3"/>
</dbReference>
<gene>
    <name evidence="1" type="primary">KAFR0A08210</name>
    <name evidence="1" type="ORF">KAFR_0A08210</name>
</gene>
<dbReference type="EMBL" id="HE650821">
    <property type="protein sequence ID" value="CCF56255.1"/>
    <property type="molecule type" value="Genomic_DNA"/>
</dbReference>
<dbReference type="GO" id="GO:0004526">
    <property type="term" value="F:ribonuclease P activity"/>
    <property type="evidence" value="ECO:0007669"/>
    <property type="project" value="EnsemblFungi"/>
</dbReference>
<protein>
    <submittedName>
        <fullName evidence="1">Uncharacterized protein</fullName>
    </submittedName>
</protein>
<dbReference type="eggNOG" id="ENOG502RZX7">
    <property type="taxonomic scope" value="Eukaryota"/>
</dbReference>
<dbReference type="GO" id="GO:0000460">
    <property type="term" value="P:maturation of 5.8S rRNA"/>
    <property type="evidence" value="ECO:0007669"/>
    <property type="project" value="EnsemblFungi"/>
</dbReference>
<dbReference type="PANTHER" id="PTHR28272:SF1">
    <property type="entry name" value="RIBONUCLEASES P_MRP PROTEIN SUBUNIT POP3"/>
    <property type="match status" value="1"/>
</dbReference>
<dbReference type="GO" id="GO:0005829">
    <property type="term" value="C:cytosol"/>
    <property type="evidence" value="ECO:0007669"/>
    <property type="project" value="EnsemblFungi"/>
</dbReference>
<dbReference type="Proteomes" id="UP000005220">
    <property type="component" value="Chromosome 1"/>
</dbReference>
<dbReference type="GO" id="GO:0005655">
    <property type="term" value="C:nucleolar ribonuclease P complex"/>
    <property type="evidence" value="ECO:0007669"/>
    <property type="project" value="EnsemblFungi"/>
</dbReference>
<evidence type="ECO:0000313" key="1">
    <source>
        <dbReference type="EMBL" id="CCF56255.1"/>
    </source>
</evidence>
<dbReference type="PANTHER" id="PTHR28272">
    <property type="entry name" value="RIBONUCLEASES P/MRP PROTEIN SUBUNIT POP3"/>
    <property type="match status" value="1"/>
</dbReference>
<dbReference type="GO" id="GO:0000171">
    <property type="term" value="F:ribonuclease MRP activity"/>
    <property type="evidence" value="ECO:0007669"/>
    <property type="project" value="EnsemblFungi"/>
</dbReference>
<dbReference type="HOGENOM" id="CLU_047273_0_0_1"/>
<dbReference type="OrthoDB" id="20109at2759"/>
<accession>H2APF5</accession>
<keyword evidence="2" id="KW-1185">Reference proteome</keyword>
<sequence length="202" mass="23017">MSSNSLKAVEKRVAKRRQVYRPILQSPFVNEEHQWPLVKDQAFVLEVLKTSILSKCQHLQEVPMPEWPWSMLVEYNDIVGYLSGKEDDDALDVLLFVCNKEPDVPGVMLQQIPLLSYMSSHRVTIVQLPKGSLPIINRLVELPYGMLLLKCDSKLDPSFQRQIESQVSPVEGGFPWLDNLKYSATKVKLIKTTAAIPQKNKT</sequence>
<organism evidence="1 2">
    <name type="scientific">Kazachstania africana (strain ATCC 22294 / BCRC 22015 / CBS 2517 / CECT 1963 / NBRC 1671 / NRRL Y-8276)</name>
    <name type="common">Yeast</name>
    <name type="synonym">Kluyveromyces africanus</name>
    <dbReference type="NCBI Taxonomy" id="1071382"/>
    <lineage>
        <taxon>Eukaryota</taxon>
        <taxon>Fungi</taxon>
        <taxon>Dikarya</taxon>
        <taxon>Ascomycota</taxon>
        <taxon>Saccharomycotina</taxon>
        <taxon>Saccharomycetes</taxon>
        <taxon>Saccharomycetales</taxon>
        <taxon>Saccharomycetaceae</taxon>
        <taxon>Kazachstania</taxon>
    </lineage>
</organism>
<dbReference type="GO" id="GO:0000294">
    <property type="term" value="P:nuclear-transcribed mRNA catabolic process, RNase MRP-dependent"/>
    <property type="evidence" value="ECO:0007669"/>
    <property type="project" value="EnsemblFungi"/>
</dbReference>
<evidence type="ECO:0000313" key="2">
    <source>
        <dbReference type="Proteomes" id="UP000005220"/>
    </source>
</evidence>
<dbReference type="STRING" id="1071382.H2APF5"/>
<dbReference type="GO" id="GO:0034965">
    <property type="term" value="P:intronic box C/D snoRNA processing"/>
    <property type="evidence" value="ECO:0007669"/>
    <property type="project" value="EnsemblFungi"/>
</dbReference>
<dbReference type="GO" id="GO:0000172">
    <property type="term" value="C:ribonuclease MRP complex"/>
    <property type="evidence" value="ECO:0007669"/>
    <property type="project" value="EnsemblFungi"/>
</dbReference>
<dbReference type="Pfam" id="PF08228">
    <property type="entry name" value="RNase_P_pop3"/>
    <property type="match status" value="1"/>
</dbReference>
<proteinExistence type="predicted"/>
<dbReference type="AlphaFoldDB" id="H2APF5"/>
<dbReference type="KEGG" id="kaf:KAFR_0A08210"/>
<dbReference type="FunCoup" id="H2APF5">
    <property type="interactions" value="136"/>
</dbReference>
<name>H2APF5_KAZAF</name>
<dbReference type="GO" id="GO:0001682">
    <property type="term" value="P:tRNA 5'-leader removal"/>
    <property type="evidence" value="ECO:0007669"/>
    <property type="project" value="EnsemblFungi"/>
</dbReference>
<dbReference type="GeneID" id="13886158"/>